<dbReference type="GO" id="GO:0005524">
    <property type="term" value="F:ATP binding"/>
    <property type="evidence" value="ECO:0007669"/>
    <property type="project" value="UniProtKB-KW"/>
</dbReference>
<evidence type="ECO:0000259" key="5">
    <source>
        <dbReference type="PROSITE" id="PS50893"/>
    </source>
</evidence>
<evidence type="ECO:0000256" key="2">
    <source>
        <dbReference type="ARBA" id="ARBA00022475"/>
    </source>
</evidence>
<dbReference type="PANTHER" id="PTHR24220:SF611">
    <property type="entry name" value="ATP-BINDING COMPONENT OF ABC TRANSPORTER-RELATED"/>
    <property type="match status" value="1"/>
</dbReference>
<dbReference type="PROSITE" id="PS50893">
    <property type="entry name" value="ABC_TRANSPORTER_2"/>
    <property type="match status" value="1"/>
</dbReference>
<keyword evidence="2" id="KW-1003">Cell membrane</keyword>
<dbReference type="Proteomes" id="UP000319212">
    <property type="component" value="Unassembled WGS sequence"/>
</dbReference>
<evidence type="ECO:0000256" key="3">
    <source>
        <dbReference type="ARBA" id="ARBA00022741"/>
    </source>
</evidence>
<feature type="domain" description="ABC transporter" evidence="5">
    <location>
        <begin position="16"/>
        <end position="249"/>
    </location>
</feature>
<reference evidence="6 7" key="1">
    <citation type="journal article" date="2019" name="Environ. Microbiol.">
        <title>Species interactions and distinct microbial communities in high Arctic permafrost affected cryosols are associated with the CH4 and CO2 gas fluxes.</title>
        <authorList>
            <person name="Altshuler I."/>
            <person name="Hamel J."/>
            <person name="Turney S."/>
            <person name="Magnuson E."/>
            <person name="Levesque R."/>
            <person name="Greer C."/>
            <person name="Whyte L.G."/>
        </authorList>
    </citation>
    <scope>NUCLEOTIDE SEQUENCE [LARGE SCALE GENOMIC DNA]</scope>
    <source>
        <strain evidence="6 7">S06.C</strain>
    </source>
</reference>
<dbReference type="SUPFAM" id="SSF52540">
    <property type="entry name" value="P-loop containing nucleoside triphosphate hydrolases"/>
    <property type="match status" value="1"/>
</dbReference>
<dbReference type="SMART" id="SM00382">
    <property type="entry name" value="AAA"/>
    <property type="match status" value="1"/>
</dbReference>
<sequence length="249" mass="26820">MPAWRGPSDVAVSSVLAIEALRFGWPGAMSPCIDIERLDVVAGETVFLHGPSGCGKSTLLSLMAGVLVADAGRVALLGHDWAALSGAARDRCRVAHVGYIFQQFNLLPYLSVLDNVLLPCRFSPRRRAQASQEGSPLTQAEALLDGMGLEPSLWRRPAMKLSVGQQQRVAAARALIGRPELVIADEPTSALDEAHRDAFLDVLLDACAAHRSALVFVSHDRRLAARFQRELRLPAINRAVPTTDAGYPA</sequence>
<organism evidence="6 7">
    <name type="scientific">Variovorax guangxiensis</name>
    <dbReference type="NCBI Taxonomy" id="1775474"/>
    <lineage>
        <taxon>Bacteria</taxon>
        <taxon>Pseudomonadati</taxon>
        <taxon>Pseudomonadota</taxon>
        <taxon>Betaproteobacteria</taxon>
        <taxon>Burkholderiales</taxon>
        <taxon>Comamonadaceae</taxon>
        <taxon>Variovorax</taxon>
    </lineage>
</organism>
<dbReference type="Pfam" id="PF00005">
    <property type="entry name" value="ABC_tran"/>
    <property type="match status" value="1"/>
</dbReference>
<gene>
    <name evidence="6" type="ORF">EAH82_14930</name>
</gene>
<dbReference type="InterPro" id="IPR017911">
    <property type="entry name" value="MacB-like_ATP-bd"/>
</dbReference>
<keyword evidence="3" id="KW-0547">Nucleotide-binding</keyword>
<dbReference type="GO" id="GO:0022857">
    <property type="term" value="F:transmembrane transporter activity"/>
    <property type="evidence" value="ECO:0007669"/>
    <property type="project" value="TreeGrafter"/>
</dbReference>
<dbReference type="AlphaFoldDB" id="A0A502DL05"/>
<dbReference type="GO" id="GO:0005886">
    <property type="term" value="C:plasma membrane"/>
    <property type="evidence" value="ECO:0007669"/>
    <property type="project" value="TreeGrafter"/>
</dbReference>
<keyword evidence="2" id="KW-0472">Membrane</keyword>
<proteinExistence type="predicted"/>
<dbReference type="InterPro" id="IPR015854">
    <property type="entry name" value="ABC_transpr_LolD-like"/>
</dbReference>
<accession>A0A502DL05</accession>
<dbReference type="InterPro" id="IPR003593">
    <property type="entry name" value="AAA+_ATPase"/>
</dbReference>
<evidence type="ECO:0000256" key="4">
    <source>
        <dbReference type="ARBA" id="ARBA00022840"/>
    </source>
</evidence>
<evidence type="ECO:0000313" key="6">
    <source>
        <dbReference type="EMBL" id="TPG25724.1"/>
    </source>
</evidence>
<protein>
    <submittedName>
        <fullName evidence="6">ABC transporter ATP-binding protein</fullName>
    </submittedName>
</protein>
<keyword evidence="4 6" id="KW-0067">ATP-binding</keyword>
<dbReference type="RefSeq" id="WP_140844392.1">
    <property type="nucleotide sequence ID" value="NZ_RCZI01000004.1"/>
</dbReference>
<dbReference type="InterPro" id="IPR003439">
    <property type="entry name" value="ABC_transporter-like_ATP-bd"/>
</dbReference>
<dbReference type="OrthoDB" id="9802264at2"/>
<evidence type="ECO:0000313" key="7">
    <source>
        <dbReference type="Proteomes" id="UP000319212"/>
    </source>
</evidence>
<keyword evidence="1" id="KW-0813">Transport</keyword>
<dbReference type="PANTHER" id="PTHR24220">
    <property type="entry name" value="IMPORT ATP-BINDING PROTEIN"/>
    <property type="match status" value="1"/>
</dbReference>
<dbReference type="EMBL" id="RCZI01000004">
    <property type="protein sequence ID" value="TPG25724.1"/>
    <property type="molecule type" value="Genomic_DNA"/>
</dbReference>
<dbReference type="Gene3D" id="3.40.50.300">
    <property type="entry name" value="P-loop containing nucleotide triphosphate hydrolases"/>
    <property type="match status" value="1"/>
</dbReference>
<dbReference type="InterPro" id="IPR027417">
    <property type="entry name" value="P-loop_NTPase"/>
</dbReference>
<dbReference type="GO" id="GO:0016887">
    <property type="term" value="F:ATP hydrolysis activity"/>
    <property type="evidence" value="ECO:0007669"/>
    <property type="project" value="InterPro"/>
</dbReference>
<comment type="caution">
    <text evidence="6">The sequence shown here is derived from an EMBL/GenBank/DDBJ whole genome shotgun (WGS) entry which is preliminary data.</text>
</comment>
<name>A0A502DL05_9BURK</name>
<evidence type="ECO:0000256" key="1">
    <source>
        <dbReference type="ARBA" id="ARBA00022448"/>
    </source>
</evidence>
<dbReference type="CDD" id="cd03255">
    <property type="entry name" value="ABC_MJ0796_LolCDE_FtsE"/>
    <property type="match status" value="1"/>
</dbReference>